<feature type="region of interest" description="Disordered" evidence="1">
    <location>
        <begin position="1"/>
        <end position="21"/>
    </location>
</feature>
<evidence type="ECO:0000256" key="1">
    <source>
        <dbReference type="SAM" id="MobiDB-lite"/>
    </source>
</evidence>
<comment type="caution">
    <text evidence="2">The sequence shown here is derived from an EMBL/GenBank/DDBJ whole genome shotgun (WGS) entry which is preliminary data.</text>
</comment>
<gene>
    <name evidence="2" type="ORF">A4X20_06720</name>
</gene>
<dbReference type="Proteomes" id="UP000078396">
    <property type="component" value="Unassembled WGS sequence"/>
</dbReference>
<proteinExistence type="predicted"/>
<evidence type="ECO:0000313" key="2">
    <source>
        <dbReference type="EMBL" id="OAN36873.1"/>
    </source>
</evidence>
<dbReference type="RefSeq" id="WP_082909369.1">
    <property type="nucleotide sequence ID" value="NZ_LWCS01000032.1"/>
</dbReference>
<sequence>MAATSPLTDTEVDRADARRPIRGRGTKHRLVALAGGTADTITSAGGFIFDRAAAGWDVDVYLADDTDDRPFRILGVRTSSLKHGVDTASQPDSVFVSATLYERDRATRRLFQKAAQTNHTEVAVWGGGWPRELKPGIGVVEHRLSLAALAFKAEAMKAAGVSAPCARTEVFHSGSYRVAIAAPLLAPA</sequence>
<protein>
    <submittedName>
        <fullName evidence="2">Uncharacterized protein</fullName>
    </submittedName>
</protein>
<evidence type="ECO:0000313" key="3">
    <source>
        <dbReference type="Proteomes" id="UP000078396"/>
    </source>
</evidence>
<dbReference type="AlphaFoldDB" id="A0A178LTX3"/>
<dbReference type="EMBL" id="LWCS01000032">
    <property type="protein sequence ID" value="OAN36873.1"/>
    <property type="molecule type" value="Genomic_DNA"/>
</dbReference>
<reference evidence="2 3" key="1">
    <citation type="submission" date="2016-04" db="EMBL/GenBank/DDBJ databases">
        <title>Draft Genome Sequences of Staphylococcus capitis Strain H36, S. capitis Strain H65, S. cohnii Strain H62, S. hominis Strain H69, Mycobacterium iranicum Strain H39, Plantibacter sp. Strain H53, Pseudomonas oryzihabitans Strain H72, and Microbacterium sp. Strain H83, isolated from residential settings.</title>
        <authorList>
            <person name="Lymperopoulou D."/>
            <person name="Adams R.I."/>
            <person name="Lindow S."/>
            <person name="Coil D.A."/>
            <person name="Jospin G."/>
            <person name="Eisen J.A."/>
        </authorList>
    </citation>
    <scope>NUCLEOTIDE SEQUENCE [LARGE SCALE GENOMIC DNA]</scope>
    <source>
        <strain evidence="2 3">H39</strain>
    </source>
</reference>
<organism evidence="2 3">
    <name type="scientific">Mycolicibacterium iranicum</name>
    <name type="common">Mycobacterium iranicum</name>
    <dbReference type="NCBI Taxonomy" id="912594"/>
    <lineage>
        <taxon>Bacteria</taxon>
        <taxon>Bacillati</taxon>
        <taxon>Actinomycetota</taxon>
        <taxon>Actinomycetes</taxon>
        <taxon>Mycobacteriales</taxon>
        <taxon>Mycobacteriaceae</taxon>
        <taxon>Mycolicibacterium</taxon>
    </lineage>
</organism>
<accession>A0A178LTX3</accession>
<name>A0A178LTX3_MYCIR</name>
<dbReference type="OrthoDB" id="4716951at2"/>